<dbReference type="PANTHER" id="PTHR19375">
    <property type="entry name" value="HEAT SHOCK PROTEIN 70KDA"/>
    <property type="match status" value="1"/>
</dbReference>
<dbReference type="SUPFAM" id="SSF56112">
    <property type="entry name" value="Protein kinase-like (PK-like)"/>
    <property type="match status" value="1"/>
</dbReference>
<dbReference type="Proteomes" id="UP000242715">
    <property type="component" value="Unassembled WGS sequence"/>
</dbReference>
<organism evidence="4 5">
    <name type="scientific">Trifolium subterraneum</name>
    <name type="common">Subterranean clover</name>
    <dbReference type="NCBI Taxonomy" id="3900"/>
    <lineage>
        <taxon>Eukaryota</taxon>
        <taxon>Viridiplantae</taxon>
        <taxon>Streptophyta</taxon>
        <taxon>Embryophyta</taxon>
        <taxon>Tracheophyta</taxon>
        <taxon>Spermatophyta</taxon>
        <taxon>Magnoliopsida</taxon>
        <taxon>eudicotyledons</taxon>
        <taxon>Gunneridae</taxon>
        <taxon>Pentapetalae</taxon>
        <taxon>rosids</taxon>
        <taxon>fabids</taxon>
        <taxon>Fabales</taxon>
        <taxon>Fabaceae</taxon>
        <taxon>Papilionoideae</taxon>
        <taxon>50 kb inversion clade</taxon>
        <taxon>NPAAA clade</taxon>
        <taxon>Hologalegina</taxon>
        <taxon>IRL clade</taxon>
        <taxon>Trifolieae</taxon>
        <taxon>Trifolium</taxon>
    </lineage>
</organism>
<dbReference type="SUPFAM" id="SSF53067">
    <property type="entry name" value="Actin-like ATPase domain"/>
    <property type="match status" value="2"/>
</dbReference>
<keyword evidence="2 3" id="KW-0067">ATP-binding</keyword>
<evidence type="ECO:0000256" key="1">
    <source>
        <dbReference type="ARBA" id="ARBA00022741"/>
    </source>
</evidence>
<proteinExistence type="inferred from homology"/>
<dbReference type="PROSITE" id="PS01036">
    <property type="entry name" value="HSP70_3"/>
    <property type="match status" value="1"/>
</dbReference>
<dbReference type="InterPro" id="IPR011009">
    <property type="entry name" value="Kinase-like_dom_sf"/>
</dbReference>
<dbReference type="InterPro" id="IPR013126">
    <property type="entry name" value="Hsp_70_fam"/>
</dbReference>
<dbReference type="EMBL" id="DF973265">
    <property type="protein sequence ID" value="GAU23226.1"/>
    <property type="molecule type" value="Genomic_DNA"/>
</dbReference>
<dbReference type="GO" id="GO:0005524">
    <property type="term" value="F:ATP binding"/>
    <property type="evidence" value="ECO:0007669"/>
    <property type="project" value="UniProtKB-KW"/>
</dbReference>
<dbReference type="AlphaFoldDB" id="A0A2Z6LW68"/>
<evidence type="ECO:0000313" key="5">
    <source>
        <dbReference type="Proteomes" id="UP000242715"/>
    </source>
</evidence>
<dbReference type="Gene3D" id="3.30.420.40">
    <property type="match status" value="2"/>
</dbReference>
<protein>
    <submittedName>
        <fullName evidence="4">Uncharacterized protein</fullName>
    </submittedName>
</protein>
<reference evidence="5" key="1">
    <citation type="journal article" date="2017" name="Front. Plant Sci.">
        <title>Climate Clever Clovers: New Paradigm to Reduce the Environmental Footprint of Ruminants by Breeding Low Methanogenic Forages Utilizing Haplotype Variation.</title>
        <authorList>
            <person name="Kaur P."/>
            <person name="Appels R."/>
            <person name="Bayer P.E."/>
            <person name="Keeble-Gagnere G."/>
            <person name="Wang J."/>
            <person name="Hirakawa H."/>
            <person name="Shirasawa K."/>
            <person name="Vercoe P."/>
            <person name="Stefanova K."/>
            <person name="Durmic Z."/>
            <person name="Nichols P."/>
            <person name="Revell C."/>
            <person name="Isobe S.N."/>
            <person name="Edwards D."/>
            <person name="Erskine W."/>
        </authorList>
    </citation>
    <scope>NUCLEOTIDE SEQUENCE [LARGE SCALE GENOMIC DNA]</scope>
    <source>
        <strain evidence="5">cv. Daliak</strain>
    </source>
</reference>
<evidence type="ECO:0000313" key="4">
    <source>
        <dbReference type="EMBL" id="GAU23226.1"/>
    </source>
</evidence>
<dbReference type="Pfam" id="PF00012">
    <property type="entry name" value="HSP70"/>
    <property type="match status" value="1"/>
</dbReference>
<dbReference type="InterPro" id="IPR018181">
    <property type="entry name" value="Heat_shock_70_CS"/>
</dbReference>
<dbReference type="FunFam" id="3.30.420.40:FF:000026">
    <property type="entry name" value="Heat shock protein 70"/>
    <property type="match status" value="1"/>
</dbReference>
<dbReference type="FunFam" id="3.30.30.30:FF:000001">
    <property type="entry name" value="heat shock 70 kDa protein-like"/>
    <property type="match status" value="1"/>
</dbReference>
<dbReference type="FunFam" id="3.90.640.10:FF:000002">
    <property type="entry name" value="Heat shock 70 kDa"/>
    <property type="match status" value="1"/>
</dbReference>
<accession>A0A2Z6LW68</accession>
<dbReference type="PRINTS" id="PR00301">
    <property type="entry name" value="HEATSHOCK70"/>
</dbReference>
<dbReference type="OrthoDB" id="2401965at2759"/>
<evidence type="ECO:0000256" key="3">
    <source>
        <dbReference type="RuleBase" id="RU003322"/>
    </source>
</evidence>
<dbReference type="PROSITE" id="PS00329">
    <property type="entry name" value="HSP70_2"/>
    <property type="match status" value="1"/>
</dbReference>
<sequence>MAKKYEGCAVGIDLGTTYSCVAVWLDDHNRVEIIHNDQGNRTTPSVVAFTDDQRLIGDAAKNQAATNAQNTVFDAKRLIGRKYSDSIVKYDMMLWPFKVIAGVNDKPVITLKYKGEEKKFCAEEISSMILKKMKEVAEAYLGSPVKNAVVTVPAYFNDSQRKATIDAGSIAGLNVIRIINEPTAAAIAYGLDKRSNCGGTRNILVFDLGGGTFDVSILTIKEEFKKKNNVDISGNPKSLRRLRTACERAKRTLSFAFSTTVDVDSLCMGIDFSSSITRAKFEEINMDLFDECMKIVDNCLRDSKIYKKDINDVVLVGGSSRIPKVQDLLLEFFKGKDLFVRINPDEAVAYGAAVHAAIHAYVVEADTMGPIIFLLNAKLSVIAFDSCGGVNNIGVFHNELGMPIKPYVTLGRSTWTAPNLVCNVMFKSIVVDHIECKKAALFNSGKTSKSVLIFMDLEDKIIFRGVGNDMINVVLIQCLLTNMLYNEETIGNNKDVEVEMLGNTRHTRINKFWCCYHNDNRFLVYEFIPNGSLMEGLANLHYNYVLPVGYKQMRFIKVLSEVFKGKAAGIGASKVVPFLSNVLLFMYVTMRYSGYVTIVRSRKRKKWDPGVYLERRISVWSCTFKQWDPGKICAVRIFYNLEDKVDFEGVGNVMILEDQIMSSPKVKGSGDSSTF</sequence>
<gene>
    <name evidence="4" type="ORF">TSUD_172540</name>
</gene>
<keyword evidence="5" id="KW-1185">Reference proteome</keyword>
<dbReference type="PROSITE" id="PS00297">
    <property type="entry name" value="HSP70_1"/>
    <property type="match status" value="1"/>
</dbReference>
<evidence type="ECO:0000256" key="2">
    <source>
        <dbReference type="ARBA" id="ARBA00022840"/>
    </source>
</evidence>
<comment type="similarity">
    <text evidence="3">Belongs to the heat shock protein 70 family.</text>
</comment>
<keyword evidence="1 3" id="KW-0547">Nucleotide-binding</keyword>
<dbReference type="GO" id="GO:0140662">
    <property type="term" value="F:ATP-dependent protein folding chaperone"/>
    <property type="evidence" value="ECO:0007669"/>
    <property type="project" value="InterPro"/>
</dbReference>
<name>A0A2Z6LW68_TRISU</name>
<dbReference type="InterPro" id="IPR043129">
    <property type="entry name" value="ATPase_NBD"/>
</dbReference>